<dbReference type="Proteomes" id="UP000325289">
    <property type="component" value="Unassembled WGS sequence"/>
</dbReference>
<dbReference type="AlphaFoldDB" id="A0A1I2DUJ1"/>
<gene>
    <name evidence="2" type="ORF">SAMN04515678_11867</name>
</gene>
<reference evidence="2 3" key="1">
    <citation type="submission" date="2016-10" db="EMBL/GenBank/DDBJ databases">
        <authorList>
            <person name="Varghese N."/>
            <person name="Submissions S."/>
        </authorList>
    </citation>
    <scope>NUCLEOTIDE SEQUENCE [LARGE SCALE GENOMIC DNA]</scope>
    <source>
        <strain evidence="3">YIM D21,KCTC 23444,ACCC 10710</strain>
    </source>
</reference>
<evidence type="ECO:0000313" key="3">
    <source>
        <dbReference type="Proteomes" id="UP000325289"/>
    </source>
</evidence>
<protein>
    <submittedName>
        <fullName evidence="2">Peptidase propeptide and YPEB domain-containing protein</fullName>
    </submittedName>
</protein>
<evidence type="ECO:0000313" key="2">
    <source>
        <dbReference type="EMBL" id="SFE84137.1"/>
    </source>
</evidence>
<sequence length="90" mass="9992">MRKLILTTTVSAFMALPAWAQETSGDDDAIPQETVDSIMAMLEDMQCEMDPDDIEREDDGYDLDDVICAEGGQFDITLDADLNETGRRAE</sequence>
<evidence type="ECO:0000256" key="1">
    <source>
        <dbReference type="SAM" id="SignalP"/>
    </source>
</evidence>
<keyword evidence="3" id="KW-1185">Reference proteome</keyword>
<feature type="chain" id="PRO_5009302199" evidence="1">
    <location>
        <begin position="21"/>
        <end position="90"/>
    </location>
</feature>
<keyword evidence="1" id="KW-0732">Signal</keyword>
<accession>A0A1I2DUJ1</accession>
<dbReference type="EMBL" id="FOMS01000018">
    <property type="protein sequence ID" value="SFE84137.1"/>
    <property type="molecule type" value="Genomic_DNA"/>
</dbReference>
<dbReference type="RefSeq" id="WP_149758547.1">
    <property type="nucleotide sequence ID" value="NZ_FOMS01000018.1"/>
</dbReference>
<dbReference type="OrthoDB" id="583390at2"/>
<organism evidence="2 3">
    <name type="scientific">Roseivivax sediminis</name>
    <dbReference type="NCBI Taxonomy" id="936889"/>
    <lineage>
        <taxon>Bacteria</taxon>
        <taxon>Pseudomonadati</taxon>
        <taxon>Pseudomonadota</taxon>
        <taxon>Alphaproteobacteria</taxon>
        <taxon>Rhodobacterales</taxon>
        <taxon>Roseobacteraceae</taxon>
        <taxon>Roseivivax</taxon>
    </lineage>
</organism>
<feature type="signal peptide" evidence="1">
    <location>
        <begin position="1"/>
        <end position="20"/>
    </location>
</feature>
<name>A0A1I2DUJ1_9RHOB</name>
<proteinExistence type="predicted"/>